<comment type="subcellular location">
    <subcellularLocation>
        <location evidence="1">Membrane</location>
        <topology evidence="1">Multi-pass membrane protein</topology>
    </subcellularLocation>
</comment>
<evidence type="ECO:0000256" key="4">
    <source>
        <dbReference type="ARBA" id="ARBA00022989"/>
    </source>
</evidence>
<feature type="non-terminal residue" evidence="8">
    <location>
        <position position="219"/>
    </location>
</feature>
<protein>
    <recommendedName>
        <fullName evidence="7">ResB-like domain-containing protein</fullName>
    </recommendedName>
</protein>
<sequence>MVLVVVGTVSQRDIGLFASQQRYFSSYIFLFGPIPLPGGRIVLVLMLTNLIAMLFKQNLWKMKKIGVLIVHLGGIMLLVGAGLTAIFSSEGSMVIEEGSRSNTVDDYHATELAIINISEQGYDEYTVFDQALFASGNNLRHENLDFDITILEYMDNSTLDNRIAESDIQYKGMLKNFSLKEIPRDKDDMKSRPGIIFQISGSFTDSDGIYGLIFGQSVP</sequence>
<dbReference type="Pfam" id="PF05140">
    <property type="entry name" value="ResB"/>
    <property type="match status" value="1"/>
</dbReference>
<evidence type="ECO:0000256" key="2">
    <source>
        <dbReference type="ARBA" id="ARBA00022692"/>
    </source>
</evidence>
<evidence type="ECO:0000313" key="8">
    <source>
        <dbReference type="EMBL" id="SVD28799.1"/>
    </source>
</evidence>
<name>A0A382U3A6_9ZZZZ</name>
<feature type="domain" description="ResB-like" evidence="7">
    <location>
        <begin position="62"/>
        <end position="108"/>
    </location>
</feature>
<feature type="transmembrane region" description="Helical" evidence="6">
    <location>
        <begin position="67"/>
        <end position="87"/>
    </location>
</feature>
<dbReference type="AlphaFoldDB" id="A0A382U3A6"/>
<keyword evidence="5 6" id="KW-0472">Membrane</keyword>
<dbReference type="GO" id="GO:0017004">
    <property type="term" value="P:cytochrome complex assembly"/>
    <property type="evidence" value="ECO:0007669"/>
    <property type="project" value="UniProtKB-KW"/>
</dbReference>
<dbReference type="EMBL" id="UINC01141204">
    <property type="protein sequence ID" value="SVD28799.1"/>
    <property type="molecule type" value="Genomic_DNA"/>
</dbReference>
<accession>A0A382U3A6</accession>
<dbReference type="GO" id="GO:0016020">
    <property type="term" value="C:membrane"/>
    <property type="evidence" value="ECO:0007669"/>
    <property type="project" value="UniProtKB-SubCell"/>
</dbReference>
<evidence type="ECO:0000256" key="5">
    <source>
        <dbReference type="ARBA" id="ARBA00023136"/>
    </source>
</evidence>
<proteinExistence type="predicted"/>
<gene>
    <name evidence="8" type="ORF">METZ01_LOCUS381653</name>
</gene>
<evidence type="ECO:0000256" key="6">
    <source>
        <dbReference type="SAM" id="Phobius"/>
    </source>
</evidence>
<keyword evidence="2 6" id="KW-0812">Transmembrane</keyword>
<feature type="transmembrane region" description="Helical" evidence="6">
    <location>
        <begin position="27"/>
        <end position="55"/>
    </location>
</feature>
<keyword evidence="4 6" id="KW-1133">Transmembrane helix</keyword>
<dbReference type="InterPro" id="IPR007816">
    <property type="entry name" value="ResB-like_domain"/>
</dbReference>
<organism evidence="8">
    <name type="scientific">marine metagenome</name>
    <dbReference type="NCBI Taxonomy" id="408172"/>
    <lineage>
        <taxon>unclassified sequences</taxon>
        <taxon>metagenomes</taxon>
        <taxon>ecological metagenomes</taxon>
    </lineage>
</organism>
<reference evidence="8" key="1">
    <citation type="submission" date="2018-05" db="EMBL/GenBank/DDBJ databases">
        <authorList>
            <person name="Lanie J.A."/>
            <person name="Ng W.-L."/>
            <person name="Kazmierczak K.M."/>
            <person name="Andrzejewski T.M."/>
            <person name="Davidsen T.M."/>
            <person name="Wayne K.J."/>
            <person name="Tettelin H."/>
            <person name="Glass J.I."/>
            <person name="Rusch D."/>
            <person name="Podicherti R."/>
            <person name="Tsui H.-C.T."/>
            <person name="Winkler M.E."/>
        </authorList>
    </citation>
    <scope>NUCLEOTIDE SEQUENCE</scope>
</reference>
<evidence type="ECO:0000256" key="3">
    <source>
        <dbReference type="ARBA" id="ARBA00022748"/>
    </source>
</evidence>
<evidence type="ECO:0000259" key="7">
    <source>
        <dbReference type="Pfam" id="PF05140"/>
    </source>
</evidence>
<keyword evidence="3" id="KW-0201">Cytochrome c-type biogenesis</keyword>
<evidence type="ECO:0000256" key="1">
    <source>
        <dbReference type="ARBA" id="ARBA00004141"/>
    </source>
</evidence>